<dbReference type="SMART" id="SM00054">
    <property type="entry name" value="EFh"/>
    <property type="match status" value="3"/>
</dbReference>
<gene>
    <name evidence="12" type="ORF">TL16_g04983</name>
</gene>
<dbReference type="PANTHER" id="PTHR12086:SF9">
    <property type="entry name" value="EF-HAND DOMAIN-CONTAINING PROTEIN 1"/>
    <property type="match status" value="1"/>
</dbReference>
<proteinExistence type="predicted"/>
<feature type="region of interest" description="Disordered" evidence="9">
    <location>
        <begin position="1"/>
        <end position="23"/>
    </location>
</feature>
<organism evidence="12 13">
    <name type="scientific">Triparma laevis f. inornata</name>
    <dbReference type="NCBI Taxonomy" id="1714386"/>
    <lineage>
        <taxon>Eukaryota</taxon>
        <taxon>Sar</taxon>
        <taxon>Stramenopiles</taxon>
        <taxon>Ochrophyta</taxon>
        <taxon>Bolidophyceae</taxon>
        <taxon>Parmales</taxon>
        <taxon>Triparmaceae</taxon>
        <taxon>Triparma</taxon>
    </lineage>
</organism>
<evidence type="ECO:0000256" key="6">
    <source>
        <dbReference type="ARBA" id="ARBA00023069"/>
    </source>
</evidence>
<keyword evidence="3" id="KW-0677">Repeat</keyword>
<keyword evidence="7" id="KW-0206">Cytoskeleton</keyword>
<protein>
    <recommendedName>
        <fullName evidence="14">Calmodulin</fullName>
    </recommendedName>
</protein>
<evidence type="ECO:0000256" key="7">
    <source>
        <dbReference type="ARBA" id="ARBA00023212"/>
    </source>
</evidence>
<dbReference type="InterPro" id="IPR040193">
    <property type="entry name" value="EFHC1/EFHC2/EFHB"/>
</dbReference>
<feature type="domain" description="DM10" evidence="11">
    <location>
        <begin position="100"/>
        <end position="205"/>
    </location>
</feature>
<dbReference type="CDD" id="cd00051">
    <property type="entry name" value="EFh"/>
    <property type="match status" value="1"/>
</dbReference>
<name>A0A9W7ADT2_9STRA</name>
<keyword evidence="8" id="KW-0966">Cell projection</keyword>
<dbReference type="FunFam" id="2.30.29.170:FF:000004">
    <property type="entry name" value="EF-hand domain containing 2"/>
    <property type="match status" value="1"/>
</dbReference>
<dbReference type="GO" id="GO:0060285">
    <property type="term" value="P:cilium-dependent cell motility"/>
    <property type="evidence" value="ECO:0007669"/>
    <property type="project" value="TreeGrafter"/>
</dbReference>
<feature type="compositionally biased region" description="Basic residues" evidence="9">
    <location>
        <begin position="225"/>
        <end position="237"/>
    </location>
</feature>
<evidence type="ECO:0000256" key="2">
    <source>
        <dbReference type="ARBA" id="ARBA00022490"/>
    </source>
</evidence>
<evidence type="ECO:0000256" key="3">
    <source>
        <dbReference type="ARBA" id="ARBA00022737"/>
    </source>
</evidence>
<dbReference type="Gene3D" id="1.10.238.10">
    <property type="entry name" value="EF-hand"/>
    <property type="match status" value="2"/>
</dbReference>
<dbReference type="InterPro" id="IPR002048">
    <property type="entry name" value="EF_hand_dom"/>
</dbReference>
<keyword evidence="4" id="KW-0106">Calcium</keyword>
<dbReference type="AlphaFoldDB" id="A0A9W7ADT2"/>
<feature type="domain" description="DM10" evidence="11">
    <location>
        <begin position="262"/>
        <end position="378"/>
    </location>
</feature>
<keyword evidence="2" id="KW-0963">Cytoplasm</keyword>
<dbReference type="GO" id="GO:0007052">
    <property type="term" value="P:mitotic spindle organization"/>
    <property type="evidence" value="ECO:0007669"/>
    <property type="project" value="TreeGrafter"/>
</dbReference>
<dbReference type="Pfam" id="PF06565">
    <property type="entry name" value="DM10_dom"/>
    <property type="match status" value="3"/>
</dbReference>
<dbReference type="GO" id="GO:0005509">
    <property type="term" value="F:calcium ion binding"/>
    <property type="evidence" value="ECO:0007669"/>
    <property type="project" value="InterPro"/>
</dbReference>
<evidence type="ECO:0000256" key="8">
    <source>
        <dbReference type="ARBA" id="ARBA00023273"/>
    </source>
</evidence>
<sequence length="778" mass="88675">MDPLNESKKLALQSPRGMKEGKMVPPKLFELGTNHSSRPKDHATFRKPGFQVYHGILVDRGNELSSQRNSPRPAISPRSTGMLPMQIKPYTTQTQWMEKAGQVLRFSAYFQEAVLDSETEAFRVRKVNILFYLSDGTMEVTEPRIQNSGLASGTFLKRAHIPNPKTDSAFEMDALRVGEDVEIFGRTFHIYDCDEFTRGIMPEQGPADIPPIDTFQMTLDSPSKPKTRNTRSTPRKGHWLKAAATTTVDSNELQKTLAMEEPTRILRFFAKWVGQSEDDAPGAEKRKELYKIHFFLEDESLEIVISNKKELNYQHFAVLLSRQMATTTPKVSVGDIGTDKVYIGLDDLVVGKVVVIQDRQLLIYKADERTYNWLEAVRGVDMRGDEVDIVEKLPEPPQPEVNSEGEEDVVPVDPGPTLSAKEKFYKQAHLAGKILRFSATIPMDLRHPADVDQVFIVSYYLADDSISVFCRSPANSGLTSGQFLNRDFHLNTATGKPFTHEDFYLGARLHFRSRVLEINDVDEYSLAYTHLSINEIMALVRRKVEEKNIDLHKTFLEFDEDRNQYIAFDEFCACLQGHNFNLRELLAERDLMTLFRQFDSSNDGQISYLEFCHQIQNADPFHEVNDITGMDPHEIFVAQAMSDEQIQAYVNLTNEKKLSGRREIQVDEALAKLVQFTHSHRDDSHTSKLFREFDLDHSGTLSTDEFSQVLTERMHLAQRDVALITDKFFKPGIETIHYDNFLKAYSLYMDAKKKGMFLGNGYKPPSLKAGGMKSLLFG</sequence>
<feature type="region of interest" description="Disordered" evidence="9">
    <location>
        <begin position="61"/>
        <end position="83"/>
    </location>
</feature>
<accession>A0A9W7ADT2</accession>
<evidence type="ECO:0000313" key="13">
    <source>
        <dbReference type="Proteomes" id="UP001162640"/>
    </source>
</evidence>
<keyword evidence="5" id="KW-0282">Flagellum</keyword>
<dbReference type="GO" id="GO:0000281">
    <property type="term" value="P:mitotic cytokinesis"/>
    <property type="evidence" value="ECO:0007669"/>
    <property type="project" value="TreeGrafter"/>
</dbReference>
<feature type="region of interest" description="Disordered" evidence="9">
    <location>
        <begin position="217"/>
        <end position="237"/>
    </location>
</feature>
<dbReference type="PROSITE" id="PS50222">
    <property type="entry name" value="EF_HAND_2"/>
    <property type="match status" value="3"/>
</dbReference>
<dbReference type="Pfam" id="PF13202">
    <property type="entry name" value="EF-hand_5"/>
    <property type="match status" value="1"/>
</dbReference>
<feature type="domain" description="EF-hand" evidence="10">
    <location>
        <begin position="586"/>
        <end position="621"/>
    </location>
</feature>
<feature type="domain" description="EF-hand" evidence="10">
    <location>
        <begin position="546"/>
        <end position="581"/>
    </location>
</feature>
<feature type="domain" description="DM10" evidence="11">
    <location>
        <begin position="431"/>
        <end position="533"/>
    </location>
</feature>
<dbReference type="GO" id="GO:0005930">
    <property type="term" value="C:axoneme"/>
    <property type="evidence" value="ECO:0007669"/>
    <property type="project" value="TreeGrafter"/>
</dbReference>
<dbReference type="GO" id="GO:0072686">
    <property type="term" value="C:mitotic spindle"/>
    <property type="evidence" value="ECO:0007669"/>
    <property type="project" value="TreeGrafter"/>
</dbReference>
<dbReference type="SMART" id="SM00676">
    <property type="entry name" value="DM10"/>
    <property type="match status" value="3"/>
</dbReference>
<evidence type="ECO:0000256" key="9">
    <source>
        <dbReference type="SAM" id="MobiDB-lite"/>
    </source>
</evidence>
<dbReference type="Pfam" id="PF13499">
    <property type="entry name" value="EF-hand_7"/>
    <property type="match status" value="1"/>
</dbReference>
<dbReference type="PROSITE" id="PS51336">
    <property type="entry name" value="DM10"/>
    <property type="match status" value="3"/>
</dbReference>
<dbReference type="GO" id="GO:0043014">
    <property type="term" value="F:alpha-tubulin binding"/>
    <property type="evidence" value="ECO:0007669"/>
    <property type="project" value="TreeGrafter"/>
</dbReference>
<evidence type="ECO:0000313" key="12">
    <source>
        <dbReference type="EMBL" id="GMH68666.1"/>
    </source>
</evidence>
<evidence type="ECO:0008006" key="14">
    <source>
        <dbReference type="Google" id="ProtNLM"/>
    </source>
</evidence>
<dbReference type="InterPro" id="IPR006602">
    <property type="entry name" value="DM10_dom"/>
</dbReference>
<reference evidence="13" key="1">
    <citation type="journal article" date="2023" name="Commun. Biol.">
        <title>Genome analysis of Parmales, the sister group of diatoms, reveals the evolutionary specialization of diatoms from phago-mixotrophs to photoautotrophs.</title>
        <authorList>
            <person name="Ban H."/>
            <person name="Sato S."/>
            <person name="Yoshikawa S."/>
            <person name="Yamada K."/>
            <person name="Nakamura Y."/>
            <person name="Ichinomiya M."/>
            <person name="Sato N."/>
            <person name="Blanc-Mathieu R."/>
            <person name="Endo H."/>
            <person name="Kuwata A."/>
            <person name="Ogata H."/>
        </authorList>
    </citation>
    <scope>NUCLEOTIDE SEQUENCE [LARGE SCALE GENOMIC DNA]</scope>
</reference>
<comment type="caution">
    <text evidence="12">The sequence shown here is derived from an EMBL/GenBank/DDBJ whole genome shotgun (WGS) entry which is preliminary data.</text>
</comment>
<dbReference type="InterPro" id="IPR018247">
    <property type="entry name" value="EF_Hand_1_Ca_BS"/>
</dbReference>
<comment type="subcellular location">
    <subcellularLocation>
        <location evidence="1">Cytoplasm</location>
        <location evidence="1">Cytoskeleton</location>
        <location evidence="1">Flagellum axoneme</location>
    </subcellularLocation>
</comment>
<dbReference type="Gene3D" id="2.30.29.170">
    <property type="match status" value="3"/>
</dbReference>
<evidence type="ECO:0000256" key="1">
    <source>
        <dbReference type="ARBA" id="ARBA00004611"/>
    </source>
</evidence>
<dbReference type="EMBL" id="BLQM01000142">
    <property type="protein sequence ID" value="GMH68666.1"/>
    <property type="molecule type" value="Genomic_DNA"/>
</dbReference>
<feature type="domain" description="EF-hand" evidence="10">
    <location>
        <begin position="681"/>
        <end position="716"/>
    </location>
</feature>
<dbReference type="Proteomes" id="UP001162640">
    <property type="component" value="Unassembled WGS sequence"/>
</dbReference>
<dbReference type="PROSITE" id="PS00018">
    <property type="entry name" value="EF_HAND_1"/>
    <property type="match status" value="3"/>
</dbReference>
<evidence type="ECO:0000256" key="4">
    <source>
        <dbReference type="ARBA" id="ARBA00022837"/>
    </source>
</evidence>
<dbReference type="InterPro" id="IPR011992">
    <property type="entry name" value="EF-hand-dom_pair"/>
</dbReference>
<dbReference type="PANTHER" id="PTHR12086">
    <property type="entry name" value="EF-HAND DOMAIN C-TERMINAL CONTAINING PROTEIN"/>
    <property type="match status" value="1"/>
</dbReference>
<evidence type="ECO:0000259" key="10">
    <source>
        <dbReference type="PROSITE" id="PS50222"/>
    </source>
</evidence>
<dbReference type="SUPFAM" id="SSF47473">
    <property type="entry name" value="EF-hand"/>
    <property type="match status" value="1"/>
</dbReference>
<keyword evidence="6" id="KW-0969">Cilium</keyword>
<evidence type="ECO:0000259" key="11">
    <source>
        <dbReference type="PROSITE" id="PS51336"/>
    </source>
</evidence>
<evidence type="ECO:0000256" key="5">
    <source>
        <dbReference type="ARBA" id="ARBA00022846"/>
    </source>
</evidence>